<accession>A0A229UU15</accession>
<dbReference type="InterPro" id="IPR032466">
    <property type="entry name" value="Metal_Hydrolase"/>
</dbReference>
<dbReference type="EMBL" id="NMQW01000012">
    <property type="protein sequence ID" value="OXM86902.1"/>
    <property type="molecule type" value="Genomic_DNA"/>
</dbReference>
<proteinExistence type="predicted"/>
<evidence type="ECO:0000259" key="2">
    <source>
        <dbReference type="Pfam" id="PF04909"/>
    </source>
</evidence>
<sequence length="382" mass="42943">MFVIHGERRRRGLSFKSKLSYWLLACLAVGAVLIGHDLFRGGTQPVQKTVPISEDKPVPPENGESKAAVKSLDDLVTQYGELPLFDAHNHDAGDSKYVGMKEIWERNRVDRIILFGNVSEPSAVWTDEIAWDAYRKQPDVIIPFFSGVNLLEPSGVDHAREMLEKGFFGIGEVAAASSYSPALSKVTWKTKDPMDGVLPQIYELCAKYKAPILLHIDPPNGIGIQKFKEALELYPDTLFIFAHANAYNSPENIRELLAAYPNVYADFFAGFTAFNPESANKLKDFIPVMKQFPDRFVLSTDSGYGLKNEEQAIEGMYRLIDELGDKEIARKNAHDNLYTMIRNQPATATQLEAIRKLNKQKVQTFPTEKLTKWEAGKRLTAN</sequence>
<evidence type="ECO:0000313" key="4">
    <source>
        <dbReference type="Proteomes" id="UP000215509"/>
    </source>
</evidence>
<dbReference type="Proteomes" id="UP000215509">
    <property type="component" value="Unassembled WGS sequence"/>
</dbReference>
<keyword evidence="1" id="KW-1133">Transmembrane helix</keyword>
<protein>
    <submittedName>
        <fullName evidence="3">Amidohydrolase</fullName>
    </submittedName>
</protein>
<keyword evidence="1" id="KW-0472">Membrane</keyword>
<dbReference type="GO" id="GO:0016787">
    <property type="term" value="F:hydrolase activity"/>
    <property type="evidence" value="ECO:0007669"/>
    <property type="project" value="UniProtKB-KW"/>
</dbReference>
<keyword evidence="1" id="KW-0812">Transmembrane</keyword>
<dbReference type="InterPro" id="IPR006680">
    <property type="entry name" value="Amidohydro-rel"/>
</dbReference>
<keyword evidence="3" id="KW-0378">Hydrolase</keyword>
<dbReference type="Pfam" id="PF04909">
    <property type="entry name" value="Amidohydro_2"/>
    <property type="match status" value="1"/>
</dbReference>
<reference evidence="3 4" key="1">
    <citation type="submission" date="2017-07" db="EMBL/GenBank/DDBJ databases">
        <title>Genome sequencing and assembly of Paenibacillus rigui.</title>
        <authorList>
            <person name="Mayilraj S."/>
        </authorList>
    </citation>
    <scope>NUCLEOTIDE SEQUENCE [LARGE SCALE GENOMIC DNA]</scope>
    <source>
        <strain evidence="3 4">JCM 16352</strain>
    </source>
</reference>
<keyword evidence="4" id="KW-1185">Reference proteome</keyword>
<gene>
    <name evidence="3" type="ORF">CF651_08640</name>
</gene>
<comment type="caution">
    <text evidence="3">The sequence shown here is derived from an EMBL/GenBank/DDBJ whole genome shotgun (WGS) entry which is preliminary data.</text>
</comment>
<feature type="transmembrane region" description="Helical" evidence="1">
    <location>
        <begin position="21"/>
        <end position="39"/>
    </location>
</feature>
<dbReference type="Gene3D" id="3.20.20.140">
    <property type="entry name" value="Metal-dependent hydrolases"/>
    <property type="match status" value="1"/>
</dbReference>
<evidence type="ECO:0000313" key="3">
    <source>
        <dbReference type="EMBL" id="OXM86902.1"/>
    </source>
</evidence>
<dbReference type="SUPFAM" id="SSF51556">
    <property type="entry name" value="Metallo-dependent hydrolases"/>
    <property type="match status" value="1"/>
</dbReference>
<organism evidence="3 4">
    <name type="scientific">Paenibacillus rigui</name>
    <dbReference type="NCBI Taxonomy" id="554312"/>
    <lineage>
        <taxon>Bacteria</taxon>
        <taxon>Bacillati</taxon>
        <taxon>Bacillota</taxon>
        <taxon>Bacilli</taxon>
        <taxon>Bacillales</taxon>
        <taxon>Paenibacillaceae</taxon>
        <taxon>Paenibacillus</taxon>
    </lineage>
</organism>
<feature type="domain" description="Amidohydrolase-related" evidence="2">
    <location>
        <begin position="134"/>
        <end position="276"/>
    </location>
</feature>
<name>A0A229UU15_9BACL</name>
<evidence type="ECO:0000256" key="1">
    <source>
        <dbReference type="SAM" id="Phobius"/>
    </source>
</evidence>
<dbReference type="AlphaFoldDB" id="A0A229UU15"/>
<dbReference type="OrthoDB" id="581098at2"/>